<protein>
    <submittedName>
        <fullName evidence="2">Uncharacterized protein</fullName>
    </submittedName>
</protein>
<dbReference type="Proteomes" id="UP000007799">
    <property type="component" value="Unassembled WGS sequence"/>
</dbReference>
<keyword evidence="1" id="KW-0732">Signal</keyword>
<dbReference type="AlphaFoldDB" id="F2UQ53"/>
<dbReference type="SUPFAM" id="SSF63829">
    <property type="entry name" value="Calcium-dependent phosphotriesterase"/>
    <property type="match status" value="1"/>
</dbReference>
<evidence type="ECO:0000313" key="2">
    <source>
        <dbReference type="EMBL" id="EGD79721.1"/>
    </source>
</evidence>
<dbReference type="OrthoDB" id="10260017at2759"/>
<gene>
    <name evidence="2" type="ORF">PTSG_10705</name>
</gene>
<dbReference type="InParanoid" id="F2UQ53"/>
<name>F2UQ53_SALR5</name>
<dbReference type="RefSeq" id="XP_004988670.1">
    <property type="nucleotide sequence ID" value="XM_004988613.1"/>
</dbReference>
<feature type="signal peptide" evidence="1">
    <location>
        <begin position="1"/>
        <end position="30"/>
    </location>
</feature>
<evidence type="ECO:0000313" key="3">
    <source>
        <dbReference type="Proteomes" id="UP000007799"/>
    </source>
</evidence>
<reference evidence="2" key="1">
    <citation type="submission" date="2009-08" db="EMBL/GenBank/DDBJ databases">
        <title>Annotation of Salpingoeca rosetta.</title>
        <authorList>
            <consortium name="The Broad Institute Genome Sequencing Platform"/>
            <person name="Russ C."/>
            <person name="Cuomo C."/>
            <person name="Burger G."/>
            <person name="Gray M.W."/>
            <person name="Holland P.W.H."/>
            <person name="King N."/>
            <person name="Lang F.B.F."/>
            <person name="Roger A.J."/>
            <person name="Ruiz-Trillo I."/>
            <person name="Young S.K."/>
            <person name="Zeng Q."/>
            <person name="Gargeya S."/>
            <person name="Alvarado L."/>
            <person name="Berlin A."/>
            <person name="Chapman S.B."/>
            <person name="Chen Z."/>
            <person name="Freedman E."/>
            <person name="Gellesch M."/>
            <person name="Goldberg J."/>
            <person name="Griggs A."/>
            <person name="Gujja S."/>
            <person name="Heilman E."/>
            <person name="Heiman D."/>
            <person name="Howarth C."/>
            <person name="Mehta T."/>
            <person name="Neiman D."/>
            <person name="Pearson M."/>
            <person name="Roberts A."/>
            <person name="Saif S."/>
            <person name="Shea T."/>
            <person name="Shenoy N."/>
            <person name="Sisk P."/>
            <person name="Stolte C."/>
            <person name="Sykes S."/>
            <person name="White J."/>
            <person name="Yandava C."/>
            <person name="Haas B."/>
            <person name="Nusbaum C."/>
            <person name="Birren B."/>
        </authorList>
    </citation>
    <scope>NUCLEOTIDE SEQUENCE [LARGE SCALE GENOMIC DNA]</scope>
    <source>
        <strain evidence="2">ATCC 50818</strain>
    </source>
</reference>
<accession>F2UQ53</accession>
<organism evidence="3">
    <name type="scientific">Salpingoeca rosetta (strain ATCC 50818 / BSB-021)</name>
    <dbReference type="NCBI Taxonomy" id="946362"/>
    <lineage>
        <taxon>Eukaryota</taxon>
        <taxon>Choanoflagellata</taxon>
        <taxon>Craspedida</taxon>
        <taxon>Salpingoecidae</taxon>
        <taxon>Salpingoeca</taxon>
    </lineage>
</organism>
<sequence length="450" mass="47450">MRALSLRLAVTRALLLVVVVVVVVPQAVLAAADAGGASTTPKSQIVGDDVGNLHISTGDVSGRVYVNGVDVLRELELLRHVTTKTCRSALRDGVDTATLTTSNTAQFKWNGGVLASNGNVYAAPDRADSILVIEPDTQTVREIALPANMLDGMWYTLVEAGDNHLYGMPVRGGALLMLSLEDEVVSSKALSPILDTFWSWSGGVVAGKNNTIIYGIPWGSPVIMVFDVLSGGFSTIDLPKYNGAFIDYGPTKWARGVLADNGYIYAMPASADAVLAISTLDHTVSYLDVSPNAAFLRSGPGDNWKWYGGVLAGNGLIYGIPYKASAVLVIDPSTQQTSMVPLPLDVDGWWTWSGGALGRDGRVYAIARDAPYPLVIDPDSSTNTAVVLDAYPLHSCTFVAGAWSSTGSCTGDAPTLWSDGVAVGDGTIVGIPFHTTSVLTIDTTFFSLCL</sequence>
<dbReference type="KEGG" id="sre:PTSG_10705"/>
<dbReference type="EMBL" id="GL832988">
    <property type="protein sequence ID" value="EGD79721.1"/>
    <property type="molecule type" value="Genomic_DNA"/>
</dbReference>
<evidence type="ECO:0000256" key="1">
    <source>
        <dbReference type="SAM" id="SignalP"/>
    </source>
</evidence>
<proteinExistence type="predicted"/>
<dbReference type="GeneID" id="16069206"/>
<keyword evidence="3" id="KW-1185">Reference proteome</keyword>
<feature type="chain" id="PRO_5003288770" evidence="1">
    <location>
        <begin position="31"/>
        <end position="450"/>
    </location>
</feature>